<comment type="function">
    <text evidence="5">Responsible for synthesis of pseudouridine from uracil-55 in the psi GC loop of transfer RNAs.</text>
</comment>
<dbReference type="InterPro" id="IPR020103">
    <property type="entry name" value="PsdUridine_synth_cat_dom_sf"/>
</dbReference>
<accession>A0A6N7W046</accession>
<comment type="caution">
    <text evidence="8">The sequence shown here is derived from an EMBL/GenBank/DDBJ whole genome shotgun (WGS) entry which is preliminary data.</text>
</comment>
<proteinExistence type="inferred from homology"/>
<dbReference type="RefSeq" id="WP_022487827.1">
    <property type="nucleotide sequence ID" value="NZ_CALEXD010000013.1"/>
</dbReference>
<dbReference type="Pfam" id="PF01509">
    <property type="entry name" value="TruB_N"/>
    <property type="match status" value="1"/>
</dbReference>
<dbReference type="InterPro" id="IPR014780">
    <property type="entry name" value="tRNA_psdUridine_synth_TruB"/>
</dbReference>
<dbReference type="Pfam" id="PF16198">
    <property type="entry name" value="TruB_C_2"/>
    <property type="match status" value="1"/>
</dbReference>
<dbReference type="EC" id="5.4.99.25" evidence="5"/>
<evidence type="ECO:0000256" key="5">
    <source>
        <dbReference type="HAMAP-Rule" id="MF_01080"/>
    </source>
</evidence>
<organism evidence="8 9">
    <name type="scientific">Acidaminococcus fermentans</name>
    <dbReference type="NCBI Taxonomy" id="905"/>
    <lineage>
        <taxon>Bacteria</taxon>
        <taxon>Bacillati</taxon>
        <taxon>Bacillota</taxon>
        <taxon>Negativicutes</taxon>
        <taxon>Acidaminococcales</taxon>
        <taxon>Acidaminococcaceae</taxon>
        <taxon>Acidaminococcus</taxon>
    </lineage>
</organism>
<evidence type="ECO:0000259" key="7">
    <source>
        <dbReference type="Pfam" id="PF16198"/>
    </source>
</evidence>
<sequence length="297" mass="32442">MDGIFNVLKPPGMTSHDVVGALRKILNMKKIGHGGTLDPLAAGVLPVFTGIATRFLEYAAHEEKSYRAELTFGFQTDTGDTEGKVIAQSPVRPLTDEEIEAALASFRGEGTQIPPMYSAISVGGTKLYKLARQGIEVKREPRPITLYELEKVDYTGDTLVFDVTCSKGTFIRTLCEDLAEKLGMKGTMSFLLRRKAGVFTLEESHTLEEIAADPEGCCTGVETVLASFPKLVVNNLQGRRIAQGVATTLPGIQDGTLYQLWTREGLLVGLAKAVDGRLRPHKIIHIPDVETRTEDRP</sequence>
<dbReference type="HAMAP" id="MF_01080">
    <property type="entry name" value="TruB_bact"/>
    <property type="match status" value="1"/>
</dbReference>
<dbReference type="PANTHER" id="PTHR13767:SF2">
    <property type="entry name" value="PSEUDOURIDYLATE SYNTHASE TRUB1"/>
    <property type="match status" value="1"/>
</dbReference>
<evidence type="ECO:0000256" key="4">
    <source>
        <dbReference type="ARBA" id="ARBA00023235"/>
    </source>
</evidence>
<evidence type="ECO:0000256" key="1">
    <source>
        <dbReference type="ARBA" id="ARBA00000385"/>
    </source>
</evidence>
<dbReference type="PANTHER" id="PTHR13767">
    <property type="entry name" value="TRNA-PSEUDOURIDINE SYNTHASE"/>
    <property type="match status" value="1"/>
</dbReference>
<dbReference type="GO" id="GO:0160148">
    <property type="term" value="F:tRNA pseudouridine(55) synthase activity"/>
    <property type="evidence" value="ECO:0007669"/>
    <property type="project" value="UniProtKB-EC"/>
</dbReference>
<dbReference type="GO" id="GO:1990481">
    <property type="term" value="P:mRNA pseudouridine synthesis"/>
    <property type="evidence" value="ECO:0007669"/>
    <property type="project" value="TreeGrafter"/>
</dbReference>
<protein>
    <recommendedName>
        <fullName evidence="5">tRNA pseudouridine synthase B</fullName>
        <ecNumber evidence="5">5.4.99.25</ecNumber>
    </recommendedName>
    <alternativeName>
        <fullName evidence="5">tRNA pseudouridine(55) synthase</fullName>
        <shortName evidence="5">Psi55 synthase</shortName>
    </alternativeName>
    <alternativeName>
        <fullName evidence="5">tRNA pseudouridylate synthase</fullName>
    </alternativeName>
    <alternativeName>
        <fullName evidence="5">tRNA-uridine isomerase</fullName>
    </alternativeName>
</protein>
<dbReference type="AlphaFoldDB" id="A0A6N7W046"/>
<dbReference type="SUPFAM" id="SSF55120">
    <property type="entry name" value="Pseudouridine synthase"/>
    <property type="match status" value="1"/>
</dbReference>
<dbReference type="OrthoDB" id="9802309at2"/>
<dbReference type="Proteomes" id="UP000441455">
    <property type="component" value="Unassembled WGS sequence"/>
</dbReference>
<dbReference type="Gene3D" id="3.30.2350.10">
    <property type="entry name" value="Pseudouridine synthase"/>
    <property type="match status" value="1"/>
</dbReference>
<reference evidence="8 9" key="1">
    <citation type="submission" date="2019-08" db="EMBL/GenBank/DDBJ databases">
        <title>In-depth cultivation of the pig gut microbiome towards novel bacterial diversity and tailored functional studies.</title>
        <authorList>
            <person name="Wylensek D."/>
            <person name="Hitch T.C.A."/>
            <person name="Clavel T."/>
        </authorList>
    </citation>
    <scope>NUCLEOTIDE SEQUENCE [LARGE SCALE GENOMIC DNA]</scope>
    <source>
        <strain evidence="8 9">WCA-389-WT-5B</strain>
    </source>
</reference>
<evidence type="ECO:0000256" key="2">
    <source>
        <dbReference type="ARBA" id="ARBA00005642"/>
    </source>
</evidence>
<feature type="domain" description="tRNA pseudouridylate synthase B C-terminal" evidence="7">
    <location>
        <begin position="172"/>
        <end position="212"/>
    </location>
</feature>
<dbReference type="EMBL" id="VULN01000005">
    <property type="protein sequence ID" value="MSS81873.1"/>
    <property type="molecule type" value="Genomic_DNA"/>
</dbReference>
<evidence type="ECO:0000259" key="6">
    <source>
        <dbReference type="Pfam" id="PF01509"/>
    </source>
</evidence>
<comment type="similarity">
    <text evidence="2 5">Belongs to the pseudouridine synthase TruB family. Type 1 subfamily.</text>
</comment>
<dbReference type="GO" id="GO:0003723">
    <property type="term" value="F:RNA binding"/>
    <property type="evidence" value="ECO:0007669"/>
    <property type="project" value="InterPro"/>
</dbReference>
<gene>
    <name evidence="5 8" type="primary">truB</name>
    <name evidence="8" type="ORF">FX155_04550</name>
</gene>
<feature type="domain" description="Pseudouridine synthase II N-terminal" evidence="6">
    <location>
        <begin position="23"/>
        <end position="171"/>
    </location>
</feature>
<evidence type="ECO:0000256" key="3">
    <source>
        <dbReference type="ARBA" id="ARBA00022694"/>
    </source>
</evidence>
<name>A0A6N7W046_ACIFE</name>
<feature type="active site" description="Nucleophile" evidence="5">
    <location>
        <position position="38"/>
    </location>
</feature>
<dbReference type="NCBIfam" id="TIGR00431">
    <property type="entry name" value="TruB"/>
    <property type="match status" value="1"/>
</dbReference>
<keyword evidence="4 5" id="KW-0413">Isomerase</keyword>
<comment type="catalytic activity">
    <reaction evidence="1 5">
        <text>uridine(55) in tRNA = pseudouridine(55) in tRNA</text>
        <dbReference type="Rhea" id="RHEA:42532"/>
        <dbReference type="Rhea" id="RHEA-COMP:10101"/>
        <dbReference type="Rhea" id="RHEA-COMP:10102"/>
        <dbReference type="ChEBI" id="CHEBI:65314"/>
        <dbReference type="ChEBI" id="CHEBI:65315"/>
        <dbReference type="EC" id="5.4.99.25"/>
    </reaction>
</comment>
<dbReference type="GO" id="GO:0031119">
    <property type="term" value="P:tRNA pseudouridine synthesis"/>
    <property type="evidence" value="ECO:0007669"/>
    <property type="project" value="UniProtKB-UniRule"/>
</dbReference>
<keyword evidence="3 5" id="KW-0819">tRNA processing</keyword>
<dbReference type="InterPro" id="IPR032819">
    <property type="entry name" value="TruB_C"/>
</dbReference>
<evidence type="ECO:0000313" key="9">
    <source>
        <dbReference type="Proteomes" id="UP000441455"/>
    </source>
</evidence>
<dbReference type="InterPro" id="IPR002501">
    <property type="entry name" value="PsdUridine_synth_N"/>
</dbReference>
<evidence type="ECO:0000313" key="8">
    <source>
        <dbReference type="EMBL" id="MSS81873.1"/>
    </source>
</evidence>
<dbReference type="CDD" id="cd02573">
    <property type="entry name" value="PseudoU_synth_EcTruB"/>
    <property type="match status" value="1"/>
</dbReference>